<evidence type="ECO:0000256" key="1">
    <source>
        <dbReference type="SAM" id="SignalP"/>
    </source>
</evidence>
<protein>
    <recommendedName>
        <fullName evidence="4">Secreted protein</fullName>
    </recommendedName>
</protein>
<evidence type="ECO:0000313" key="3">
    <source>
        <dbReference type="Proteomes" id="UP000436088"/>
    </source>
</evidence>
<dbReference type="AlphaFoldDB" id="A0A6A2X4A8"/>
<reference evidence="2" key="1">
    <citation type="submission" date="2019-09" db="EMBL/GenBank/DDBJ databases">
        <title>Draft genome information of white flower Hibiscus syriacus.</title>
        <authorList>
            <person name="Kim Y.-M."/>
        </authorList>
    </citation>
    <scope>NUCLEOTIDE SEQUENCE [LARGE SCALE GENOMIC DNA]</scope>
    <source>
        <strain evidence="2">YM2019G1</strain>
    </source>
</reference>
<dbReference type="PANTHER" id="PTHR11697">
    <property type="entry name" value="GENERAL TRANSCRIPTION FACTOR 2-RELATED ZINC FINGER PROTEIN"/>
    <property type="match status" value="1"/>
</dbReference>
<dbReference type="PANTHER" id="PTHR11697:SF230">
    <property type="entry name" value="ZINC FINGER, MYM DOMAIN CONTAINING 1"/>
    <property type="match status" value="1"/>
</dbReference>
<gene>
    <name evidence="2" type="ORF">F3Y22_tig00112230pilonHSYRG00265</name>
</gene>
<dbReference type="InterPro" id="IPR055298">
    <property type="entry name" value="AtLOH3-like"/>
</dbReference>
<dbReference type="Proteomes" id="UP000436088">
    <property type="component" value="Unassembled WGS sequence"/>
</dbReference>
<feature type="signal peptide" evidence="1">
    <location>
        <begin position="1"/>
        <end position="19"/>
    </location>
</feature>
<keyword evidence="1" id="KW-0732">Signal</keyword>
<sequence length="113" mass="12620">MVACMAALLVLGQREMASGWGNKGSLRLGCLGSYRVEFGLDPVQFCLELQPNHIDEIEHLKGIEELEIEKGVNQTGTLQRPRDTRWSSHYKSICSMLKMYSATCTIVTNIATE</sequence>
<keyword evidence="3" id="KW-1185">Reference proteome</keyword>
<accession>A0A6A2X4A8</accession>
<evidence type="ECO:0008006" key="4">
    <source>
        <dbReference type="Google" id="ProtNLM"/>
    </source>
</evidence>
<feature type="chain" id="PRO_5025370445" description="Secreted protein" evidence="1">
    <location>
        <begin position="20"/>
        <end position="113"/>
    </location>
</feature>
<proteinExistence type="predicted"/>
<organism evidence="2 3">
    <name type="scientific">Hibiscus syriacus</name>
    <name type="common">Rose of Sharon</name>
    <dbReference type="NCBI Taxonomy" id="106335"/>
    <lineage>
        <taxon>Eukaryota</taxon>
        <taxon>Viridiplantae</taxon>
        <taxon>Streptophyta</taxon>
        <taxon>Embryophyta</taxon>
        <taxon>Tracheophyta</taxon>
        <taxon>Spermatophyta</taxon>
        <taxon>Magnoliopsida</taxon>
        <taxon>eudicotyledons</taxon>
        <taxon>Gunneridae</taxon>
        <taxon>Pentapetalae</taxon>
        <taxon>rosids</taxon>
        <taxon>malvids</taxon>
        <taxon>Malvales</taxon>
        <taxon>Malvaceae</taxon>
        <taxon>Malvoideae</taxon>
        <taxon>Hibiscus</taxon>
    </lineage>
</organism>
<dbReference type="EMBL" id="VEPZ02001524">
    <property type="protein sequence ID" value="KAE8669608.1"/>
    <property type="molecule type" value="Genomic_DNA"/>
</dbReference>
<name>A0A6A2X4A8_HIBSY</name>
<evidence type="ECO:0000313" key="2">
    <source>
        <dbReference type="EMBL" id="KAE8669608.1"/>
    </source>
</evidence>
<comment type="caution">
    <text evidence="2">The sequence shown here is derived from an EMBL/GenBank/DDBJ whole genome shotgun (WGS) entry which is preliminary data.</text>
</comment>